<dbReference type="GO" id="GO:0051537">
    <property type="term" value="F:2 iron, 2 sulfur cluster binding"/>
    <property type="evidence" value="ECO:0007669"/>
    <property type="project" value="InterPro"/>
</dbReference>
<evidence type="ECO:0000259" key="1">
    <source>
        <dbReference type="Pfam" id="PF00848"/>
    </source>
</evidence>
<protein>
    <submittedName>
        <fullName evidence="3">Ring hydroxylating alpha subunit (Catalytic domain)</fullName>
    </submittedName>
</protein>
<dbReference type="AlphaFoldDB" id="A0A450X9Y7"/>
<dbReference type="Gene3D" id="3.90.380.10">
    <property type="entry name" value="Naphthalene 1,2-dioxygenase Alpha Subunit, Chain A, domain 1"/>
    <property type="match status" value="1"/>
</dbReference>
<dbReference type="Pfam" id="PF00848">
    <property type="entry name" value="Ring_hydroxyl_A"/>
    <property type="match status" value="1"/>
</dbReference>
<dbReference type="EMBL" id="CAADFM010000029">
    <property type="protein sequence ID" value="VFK09899.1"/>
    <property type="molecule type" value="Genomic_DNA"/>
</dbReference>
<dbReference type="SUPFAM" id="SSF55961">
    <property type="entry name" value="Bet v1-like"/>
    <property type="match status" value="1"/>
</dbReference>
<sequence length="280" mass="31552">MAQRSHFVCFDPDTEGLESYLAGAREHLDIVLDQSETGMEIVSGTHRYVTEANWKLLLENGFDGYHLASTHKTYFQYLSGIWPEMPKNTLGTAVDLGNGHVALEHEAFFGRPIALWSPLFGEEMKDEIDDLRRKLIGKHGEKRGRRICDKGHNFLIFPNLVILDTIGIVIRVPEALEPGKMMVSAWQLAPKGESPALRAMRLNASSTFFGPGGFSTPDDVEVLELCQQGFEAGGVEWSDASCGMHNDQARLLDEFQLRVFWRGWLARMMERRLDGKEHSS</sequence>
<name>A0A450X9Y7_9GAMM</name>
<evidence type="ECO:0000313" key="2">
    <source>
        <dbReference type="EMBL" id="VFK09899.1"/>
    </source>
</evidence>
<gene>
    <name evidence="2" type="ORF">BECKLPF1236A_GA0070988_100292</name>
    <name evidence="3" type="ORF">BECKLPF1236C_GA0070990_100312</name>
</gene>
<accession>A0A450X9Y7</accession>
<feature type="domain" description="Aromatic-ring-hydroxylating dioxygenase alpha subunit C-terminal" evidence="1">
    <location>
        <begin position="44"/>
        <end position="236"/>
    </location>
</feature>
<reference evidence="3" key="1">
    <citation type="submission" date="2019-02" db="EMBL/GenBank/DDBJ databases">
        <authorList>
            <person name="Gruber-Vodicka R. H."/>
            <person name="Seah K. B. B."/>
        </authorList>
    </citation>
    <scope>NUCLEOTIDE SEQUENCE</scope>
    <source>
        <strain evidence="2">BECK_S312</strain>
        <strain evidence="3">BECK_S426</strain>
    </source>
</reference>
<evidence type="ECO:0000313" key="3">
    <source>
        <dbReference type="EMBL" id="VFK26154.1"/>
    </source>
</evidence>
<dbReference type="GO" id="GO:0005506">
    <property type="term" value="F:iron ion binding"/>
    <property type="evidence" value="ECO:0007669"/>
    <property type="project" value="InterPro"/>
</dbReference>
<dbReference type="EMBL" id="CAADFP010000031">
    <property type="protein sequence ID" value="VFK26154.1"/>
    <property type="molecule type" value="Genomic_DNA"/>
</dbReference>
<proteinExistence type="predicted"/>
<dbReference type="InterPro" id="IPR015879">
    <property type="entry name" value="Ring_hydroxy_dOase_asu_C_dom"/>
</dbReference>
<organism evidence="3">
    <name type="scientific">Candidatus Kentrum sp. LPFa</name>
    <dbReference type="NCBI Taxonomy" id="2126335"/>
    <lineage>
        <taxon>Bacteria</taxon>
        <taxon>Pseudomonadati</taxon>
        <taxon>Pseudomonadota</taxon>
        <taxon>Gammaproteobacteria</taxon>
        <taxon>Candidatus Kentrum</taxon>
    </lineage>
</organism>